<evidence type="ECO:0000256" key="4">
    <source>
        <dbReference type="ARBA" id="ARBA00022840"/>
    </source>
</evidence>
<dbReference type="EMBL" id="JBGMEF010000018">
    <property type="protein sequence ID" value="MFO3667218.1"/>
    <property type="molecule type" value="Genomic_DNA"/>
</dbReference>
<keyword evidence="2" id="KW-0547">Nucleotide-binding</keyword>
<dbReference type="Gene3D" id="3.30.1330.10">
    <property type="entry name" value="PurM-like, N-terminal domain"/>
    <property type="match status" value="1"/>
</dbReference>
<dbReference type="Gene3D" id="3.90.650.10">
    <property type="entry name" value="PurM-like C-terminal domain"/>
    <property type="match status" value="1"/>
</dbReference>
<evidence type="ECO:0000256" key="1">
    <source>
        <dbReference type="ARBA" id="ARBA00022679"/>
    </source>
</evidence>
<feature type="domain" description="PurM-like N-terminal" evidence="6">
    <location>
        <begin position="42"/>
        <end position="148"/>
    </location>
</feature>
<dbReference type="GO" id="GO:0004756">
    <property type="term" value="F:selenide, water dikinase activity"/>
    <property type="evidence" value="ECO:0007669"/>
    <property type="project" value="UniProtKB-EC"/>
</dbReference>
<dbReference type="InterPro" id="IPR010918">
    <property type="entry name" value="PurM-like_C_dom"/>
</dbReference>
<reference evidence="8 9" key="1">
    <citation type="journal article" date="2025" name="Anaerobe">
        <title>Description of Anaerococcus kampingiae sp. nov., Anaerococcus groningensis sp. nov., Anaerococcus martiniensis sp. nov., and Anaerococcus cruorum sp. nov., isolated from human clinical specimens.</title>
        <authorList>
            <person name="Boiten K.E."/>
            <person name="Meijer J."/>
            <person name="van Wezel E.M."/>
            <person name="Veloo A.C.M."/>
        </authorList>
    </citation>
    <scope>NUCLEOTIDE SEQUENCE [LARGE SCALE GENOMIC DNA]</scope>
    <source>
        <strain evidence="8 9">ENR0874</strain>
    </source>
</reference>
<sequence>MKNLEVCGGCNAKIAAGNLDSLLKDINPYRRDDIIVGFDKKDDAAVIDIDGKTCIIQTLDFFPTMVEDPYLFGQIAAANALSDVYAMGGEVISALNIVTFPLEEDFAILREILRGGNDKVTEAKASLTGGHSIHDKTIKYGLSVTGKVEKSKIWKNNTPEDGDVILLTKKIGTALVTANYAQGLVSENDFKACVSQMARLNKYARDIFVNYHIHAATDITGFGLLGHLSEMAGDDYSIVIDSKKVPILSPAKDLAGEFLYTSGGQNNRSYLSDKVEFMIDDFAMEEVLFDPQTSGGLCVAVEKSEAEKIKNEFEKQGLEIWQIGQVMKKRSYPIIVK</sequence>
<dbReference type="Pfam" id="PF00586">
    <property type="entry name" value="AIRS"/>
    <property type="match status" value="1"/>
</dbReference>
<accession>A0ABW9MD27</accession>
<dbReference type="Pfam" id="PF02769">
    <property type="entry name" value="AIRS_C"/>
    <property type="match status" value="1"/>
</dbReference>
<dbReference type="EC" id="2.7.9.3" evidence="8"/>
<dbReference type="NCBIfam" id="TIGR00476">
    <property type="entry name" value="selD"/>
    <property type="match status" value="1"/>
</dbReference>
<evidence type="ECO:0000259" key="6">
    <source>
        <dbReference type="Pfam" id="PF00586"/>
    </source>
</evidence>
<dbReference type="SUPFAM" id="SSF56042">
    <property type="entry name" value="PurM C-terminal domain-like"/>
    <property type="match status" value="1"/>
</dbReference>
<dbReference type="RefSeq" id="WP_106460416.1">
    <property type="nucleotide sequence ID" value="NZ_JBGMEF010000018.1"/>
</dbReference>
<dbReference type="PANTHER" id="PTHR10256">
    <property type="entry name" value="SELENIDE, WATER DIKINASE"/>
    <property type="match status" value="1"/>
</dbReference>
<name>A0ABW9MD27_9FIRM</name>
<evidence type="ECO:0000259" key="7">
    <source>
        <dbReference type="Pfam" id="PF02769"/>
    </source>
</evidence>
<gene>
    <name evidence="8" type="primary">selD</name>
    <name evidence="8" type="ORF">ACCQ42_05475</name>
</gene>
<dbReference type="InterPro" id="IPR016188">
    <property type="entry name" value="PurM-like_N"/>
</dbReference>
<feature type="domain" description="PurM-like C-terminal" evidence="7">
    <location>
        <begin position="161"/>
        <end position="333"/>
    </location>
</feature>
<keyword evidence="9" id="KW-1185">Reference proteome</keyword>
<protein>
    <submittedName>
        <fullName evidence="8">Selenide, water dikinase SelD</fullName>
        <ecNumber evidence="8">2.7.9.3</ecNumber>
    </submittedName>
</protein>
<evidence type="ECO:0000256" key="2">
    <source>
        <dbReference type="ARBA" id="ARBA00022741"/>
    </source>
</evidence>
<dbReference type="Proteomes" id="UP001637994">
    <property type="component" value="Unassembled WGS sequence"/>
</dbReference>
<keyword evidence="1 8" id="KW-0808">Transferase</keyword>
<comment type="caution">
    <text evidence="8">The sequence shown here is derived from an EMBL/GenBank/DDBJ whole genome shotgun (WGS) entry which is preliminary data.</text>
</comment>
<evidence type="ECO:0000313" key="8">
    <source>
        <dbReference type="EMBL" id="MFO3667218.1"/>
    </source>
</evidence>
<evidence type="ECO:0000256" key="3">
    <source>
        <dbReference type="ARBA" id="ARBA00022777"/>
    </source>
</evidence>
<evidence type="ECO:0000313" key="9">
    <source>
        <dbReference type="Proteomes" id="UP001637994"/>
    </source>
</evidence>
<dbReference type="InterPro" id="IPR036676">
    <property type="entry name" value="PurM-like_C_sf"/>
</dbReference>
<dbReference type="PIRSF" id="PIRSF036407">
    <property type="entry name" value="Selenphspht_syn"/>
    <property type="match status" value="1"/>
</dbReference>
<evidence type="ECO:0000256" key="5">
    <source>
        <dbReference type="ARBA" id="ARBA00023266"/>
    </source>
</evidence>
<proteinExistence type="predicted"/>
<dbReference type="InterPro" id="IPR004536">
    <property type="entry name" value="SPS/SelD"/>
</dbReference>
<dbReference type="SUPFAM" id="SSF55326">
    <property type="entry name" value="PurM N-terminal domain-like"/>
    <property type="match status" value="1"/>
</dbReference>
<keyword evidence="3" id="KW-0418">Kinase</keyword>
<dbReference type="CDD" id="cd02195">
    <property type="entry name" value="SelD"/>
    <property type="match status" value="1"/>
</dbReference>
<keyword evidence="5" id="KW-0711">Selenium</keyword>
<dbReference type="PANTHER" id="PTHR10256:SF0">
    <property type="entry name" value="INACTIVE SELENIDE, WATER DIKINASE-LIKE PROTEIN-RELATED"/>
    <property type="match status" value="1"/>
</dbReference>
<keyword evidence="4" id="KW-0067">ATP-binding</keyword>
<organism evidence="8 9">
    <name type="scientific">Anaerococcus kampingae</name>
    <dbReference type="NCBI Taxonomy" id="3115614"/>
    <lineage>
        <taxon>Bacteria</taxon>
        <taxon>Bacillati</taxon>
        <taxon>Bacillota</taxon>
        <taxon>Tissierellia</taxon>
        <taxon>Tissierellales</taxon>
        <taxon>Peptoniphilaceae</taxon>
        <taxon>Anaerococcus</taxon>
    </lineage>
</organism>
<dbReference type="InterPro" id="IPR036921">
    <property type="entry name" value="PurM-like_N_sf"/>
</dbReference>